<accession>A0A0L8GMX4</accession>
<keyword evidence="8" id="KW-0735">Signal-anchor</keyword>
<evidence type="ECO:0000256" key="2">
    <source>
        <dbReference type="ARBA" id="ARBA00010109"/>
    </source>
</evidence>
<comment type="catalytic activity">
    <reaction evidence="8">
        <text>alpha-D-glucosaminyl-[heparan sulfate](n) + 3'-phosphoadenylyl sulfate = 6-sulfo-alpha-D-glucosaminyl-[heparan sulfate](n) + adenosine 3',5'-bisphosphate + H(+)</text>
        <dbReference type="Rhea" id="RHEA:56604"/>
        <dbReference type="Rhea" id="RHEA-COMP:9830"/>
        <dbReference type="Rhea" id="RHEA-COMP:14621"/>
        <dbReference type="ChEBI" id="CHEBI:15378"/>
        <dbReference type="ChEBI" id="CHEBI:58339"/>
        <dbReference type="ChEBI" id="CHEBI:58343"/>
        <dbReference type="ChEBI" id="CHEBI:58388"/>
        <dbReference type="ChEBI" id="CHEBI:140604"/>
    </reaction>
</comment>
<dbReference type="GO" id="GO:0016020">
    <property type="term" value="C:membrane"/>
    <property type="evidence" value="ECO:0007669"/>
    <property type="project" value="UniProtKB-SubCell"/>
</dbReference>
<evidence type="ECO:0000313" key="10">
    <source>
        <dbReference type="EMBL" id="KOF78333.1"/>
    </source>
</evidence>
<dbReference type="OrthoDB" id="406981at2759"/>
<evidence type="ECO:0000256" key="8">
    <source>
        <dbReference type="RuleBase" id="RU364122"/>
    </source>
</evidence>
<comment type="similarity">
    <text evidence="2 8">Belongs to the sulfotransferase 6 family.</text>
</comment>
<evidence type="ECO:0000256" key="6">
    <source>
        <dbReference type="ARBA" id="ARBA00023136"/>
    </source>
</evidence>
<dbReference type="InterPro" id="IPR010635">
    <property type="entry name" value="Heparan_SO4-6-sulfoTrfase"/>
</dbReference>
<proteinExistence type="inferred from homology"/>
<evidence type="ECO:0000256" key="3">
    <source>
        <dbReference type="ARBA" id="ARBA00022679"/>
    </source>
</evidence>
<dbReference type="Pfam" id="PF03567">
    <property type="entry name" value="Sulfotransfer_2"/>
    <property type="match status" value="1"/>
</dbReference>
<gene>
    <name evidence="10" type="ORF">OCBIM_22030928mg</name>
</gene>
<comment type="function">
    <text evidence="8">6-O-sulfation enzyme which catalyzes the transfer of sulfate from 3'-phosphoadenosine 5'-phosphosulfate (PAPS) to position 6 of the N-sulfoglucosamine residue (GlcNS) of heparan sulfate.</text>
</comment>
<dbReference type="InterPro" id="IPR027417">
    <property type="entry name" value="P-loop_NTPase"/>
</dbReference>
<evidence type="ECO:0000256" key="9">
    <source>
        <dbReference type="SAM" id="MobiDB-lite"/>
    </source>
</evidence>
<evidence type="ECO:0000256" key="1">
    <source>
        <dbReference type="ARBA" id="ARBA00004167"/>
    </source>
</evidence>
<dbReference type="EC" id="2.8.2.-" evidence="8"/>
<feature type="compositionally biased region" description="Basic and acidic residues" evidence="9">
    <location>
        <begin position="1"/>
        <end position="12"/>
    </location>
</feature>
<keyword evidence="3 8" id="KW-0808">Transferase</keyword>
<dbReference type="STRING" id="37653.A0A0L8GMX4"/>
<evidence type="ECO:0000256" key="7">
    <source>
        <dbReference type="ARBA" id="ARBA00023180"/>
    </source>
</evidence>
<dbReference type="PANTHER" id="PTHR12812:SF0">
    <property type="entry name" value="HEPARAN-SULFATE 6-O-SULFOTRANSFERASE"/>
    <property type="match status" value="1"/>
</dbReference>
<comment type="subcellular location">
    <subcellularLocation>
        <location evidence="1">Membrane</location>
        <topology evidence="1">Single-pass membrane protein</topology>
    </subcellularLocation>
    <subcellularLocation>
        <location evidence="8">Membrane</location>
        <topology evidence="8">Single-pass type II membrane protein</topology>
    </subcellularLocation>
</comment>
<dbReference type="AlphaFoldDB" id="A0A0L8GMX4"/>
<feature type="region of interest" description="Disordered" evidence="9">
    <location>
        <begin position="1"/>
        <end position="43"/>
    </location>
</feature>
<keyword evidence="6 8" id="KW-0472">Membrane</keyword>
<dbReference type="Gene3D" id="3.40.50.300">
    <property type="entry name" value="P-loop containing nucleotide triphosphate hydrolases"/>
    <property type="match status" value="1"/>
</dbReference>
<reference evidence="10" key="1">
    <citation type="submission" date="2015-07" db="EMBL/GenBank/DDBJ databases">
        <title>MeaNS - Measles Nucleotide Surveillance Program.</title>
        <authorList>
            <person name="Tran T."/>
            <person name="Druce J."/>
        </authorList>
    </citation>
    <scope>NUCLEOTIDE SEQUENCE</scope>
    <source>
        <strain evidence="10">UCB-OBI-ISO-001</strain>
        <tissue evidence="10">Gonad</tissue>
    </source>
</reference>
<dbReference type="InterPro" id="IPR005331">
    <property type="entry name" value="Sulfotransferase"/>
</dbReference>
<keyword evidence="4" id="KW-0812">Transmembrane</keyword>
<organism evidence="10">
    <name type="scientific">Octopus bimaculoides</name>
    <name type="common">California two-spotted octopus</name>
    <dbReference type="NCBI Taxonomy" id="37653"/>
    <lineage>
        <taxon>Eukaryota</taxon>
        <taxon>Metazoa</taxon>
        <taxon>Spiralia</taxon>
        <taxon>Lophotrochozoa</taxon>
        <taxon>Mollusca</taxon>
        <taxon>Cephalopoda</taxon>
        <taxon>Coleoidea</taxon>
        <taxon>Octopodiformes</taxon>
        <taxon>Octopoda</taxon>
        <taxon>Incirrata</taxon>
        <taxon>Octopodidae</taxon>
        <taxon>Octopus</taxon>
    </lineage>
</organism>
<name>A0A0L8GMX4_OCTBM</name>
<evidence type="ECO:0000256" key="4">
    <source>
        <dbReference type="ARBA" id="ARBA00022692"/>
    </source>
</evidence>
<sequence length="211" mass="24377">MRESERERDCDRKRKKKKKSGKEAEENATAASERHESDSKSTGQVQEVVLLNRPSNFTPSRFFGAQTLVLQQHSPPVALLHHIINNTVSNVDVTSDIIHLPLDTYNFSISDLQRDFQLDMEKEDVIVFLHIQKTGGSTFGRHLIRNLVVDRPCECVRRRKRCNCLTHSNKNWLFSRYSTGWICGLHADWTELTECVEKALDKVEGSKRKRK</sequence>
<dbReference type="EMBL" id="KQ421121">
    <property type="protein sequence ID" value="KOF78333.1"/>
    <property type="molecule type" value="Genomic_DNA"/>
</dbReference>
<dbReference type="PANTHER" id="PTHR12812">
    <property type="entry name" value="HEPARAN SULFATE 6-O-SULFOTRANSFERASE 3"/>
    <property type="match status" value="1"/>
</dbReference>
<evidence type="ECO:0000256" key="5">
    <source>
        <dbReference type="ARBA" id="ARBA00022989"/>
    </source>
</evidence>
<keyword evidence="5" id="KW-1133">Transmembrane helix</keyword>
<protein>
    <recommendedName>
        <fullName evidence="8">Heparan-sulfate 6-O-sulfotransferase</fullName>
        <ecNumber evidence="8">2.8.2.-</ecNumber>
    </recommendedName>
</protein>
<dbReference type="GO" id="GO:0017095">
    <property type="term" value="F:heparan sulfate 6-sulfotransferase activity"/>
    <property type="evidence" value="ECO:0007669"/>
    <property type="project" value="RHEA"/>
</dbReference>
<keyword evidence="7" id="KW-0325">Glycoprotein</keyword>